<feature type="compositionally biased region" description="Basic and acidic residues" evidence="9">
    <location>
        <begin position="449"/>
        <end position="458"/>
    </location>
</feature>
<evidence type="ECO:0000259" key="10">
    <source>
        <dbReference type="PROSITE" id="PS50067"/>
    </source>
</evidence>
<dbReference type="PRINTS" id="PR00380">
    <property type="entry name" value="KINESINHEAVY"/>
</dbReference>
<evidence type="ECO:0000256" key="2">
    <source>
        <dbReference type="ARBA" id="ARBA00022701"/>
    </source>
</evidence>
<dbReference type="SMART" id="SM00129">
    <property type="entry name" value="KISc"/>
    <property type="match status" value="1"/>
</dbReference>
<dbReference type="PROSITE" id="PS00411">
    <property type="entry name" value="KINESIN_MOTOR_1"/>
    <property type="match status" value="1"/>
</dbReference>
<organism evidence="11 12">
    <name type="scientific">Heracleum sosnowskyi</name>
    <dbReference type="NCBI Taxonomy" id="360622"/>
    <lineage>
        <taxon>Eukaryota</taxon>
        <taxon>Viridiplantae</taxon>
        <taxon>Streptophyta</taxon>
        <taxon>Embryophyta</taxon>
        <taxon>Tracheophyta</taxon>
        <taxon>Spermatophyta</taxon>
        <taxon>Magnoliopsida</taxon>
        <taxon>eudicotyledons</taxon>
        <taxon>Gunneridae</taxon>
        <taxon>Pentapetalae</taxon>
        <taxon>asterids</taxon>
        <taxon>campanulids</taxon>
        <taxon>Apiales</taxon>
        <taxon>Apiaceae</taxon>
        <taxon>Apioideae</taxon>
        <taxon>apioid superclade</taxon>
        <taxon>Tordylieae</taxon>
        <taxon>Tordyliinae</taxon>
        <taxon>Heracleum</taxon>
    </lineage>
</organism>
<dbReference type="GO" id="GO:0007018">
    <property type="term" value="P:microtubule-based movement"/>
    <property type="evidence" value="ECO:0007669"/>
    <property type="project" value="InterPro"/>
</dbReference>
<dbReference type="GO" id="GO:0008017">
    <property type="term" value="F:microtubule binding"/>
    <property type="evidence" value="ECO:0007669"/>
    <property type="project" value="InterPro"/>
</dbReference>
<feature type="region of interest" description="Disordered" evidence="9">
    <location>
        <begin position="1"/>
        <end position="26"/>
    </location>
</feature>
<keyword evidence="5 6" id="KW-0505">Motor protein</keyword>
<dbReference type="InterPro" id="IPR027640">
    <property type="entry name" value="Kinesin-like_fam"/>
</dbReference>
<dbReference type="InterPro" id="IPR019821">
    <property type="entry name" value="Kinesin_motor_CS"/>
</dbReference>
<evidence type="ECO:0000256" key="5">
    <source>
        <dbReference type="ARBA" id="ARBA00023175"/>
    </source>
</evidence>
<accession>A0AAD8IWI8</accession>
<feature type="domain" description="Kinesin motor" evidence="10">
    <location>
        <begin position="29"/>
        <end position="326"/>
    </location>
</feature>
<dbReference type="Pfam" id="PF11995">
    <property type="entry name" value="DUF3490"/>
    <property type="match status" value="1"/>
</dbReference>
<dbReference type="Proteomes" id="UP001237642">
    <property type="component" value="Unassembled WGS sequence"/>
</dbReference>
<evidence type="ECO:0000256" key="8">
    <source>
        <dbReference type="SAM" id="Coils"/>
    </source>
</evidence>
<feature type="coiled-coil region" evidence="8">
    <location>
        <begin position="326"/>
        <end position="397"/>
    </location>
</feature>
<proteinExistence type="inferred from homology"/>
<dbReference type="InterPro" id="IPR021881">
    <property type="entry name" value="NACK_C"/>
</dbReference>
<feature type="binding site" evidence="6">
    <location>
        <begin position="115"/>
        <end position="122"/>
    </location>
    <ligand>
        <name>ATP</name>
        <dbReference type="ChEBI" id="CHEBI:30616"/>
    </ligand>
</feature>
<feature type="compositionally biased region" description="Basic and acidic residues" evidence="9">
    <location>
        <begin position="1"/>
        <end position="10"/>
    </location>
</feature>
<comment type="caution">
    <text evidence="11">The sequence shown here is derived from an EMBL/GenBank/DDBJ whole genome shotgun (WGS) entry which is preliminary data.</text>
</comment>
<sequence length="872" mass="98410">MRSFRDDESIHSMQSTQSDSQVSSAPGEKIFVAVRLRPLNEKEKARSDASDWDCINNSTVIYKHGLPEKSLFPSAYRFDRVFASECSTKQVYEEGPKNVALSVVSGINTSIFAYGQTSSGKTYTMRGITEYTMADIFDYIHEHNEREFVVKFSAMEIYNESVRDLLGLDNTPLRLLDDPERGTVVEKLTEVTLRDWSHLKDLLAVCEAERQIGETSLNETSSRSHQIIRLTVESSACEFLGAYNSSILAASVSFVDLAGSERASQTLSVGSRLKEGSHINRSLLTLGTVIRKLSKSRNGHVPFRDSKLTRILQNSLGGNARTAIILMSEKALVKQLQKELARLENDMRSVASVSTSGNSDSLLEEKERIIEKMSLEIKELTKQRDLAQSRIQEMLQSTSDNQVSKTRIAANYLSEAHEKRLWHSENSVSDSPEVTDPPHLNAASNIPYRNDRPLRHDNVNTFPQLPDNSEEIFLSDGSPNKFMDKYFGPDLSHGWGEIAQNNYESSEESFKEVRCVEMENDKDKCSETSSISSPLEGDGGLEHVLSDHTCEALKPKSTDMQATADKSSVCSKPTILSSSLFDTAISGSGDINILKSSSFKEVDTTMSEKSEKDVIPLDECEKGLAKTTKEPMINTSGGTAPIHDFTNENDFVGEKEQNTQTRRDPNSDSHIDGAIENKEVLKPDHEVIYEENTVQDTQKYKYEVMVKIDDGSTNVHSPEGQYPDWKLEFERQRKQIIQLWDACDIPLVHRAYFFLLFQGDQSDSVYMEVEFRRLSFLKQTASRGKSSRALKRERDMLSRQILKKYSTKEREALYRKWGIELKSKQRRKQLSRLLWNDTQDMDHIKESAAVVAKLVGQPSQAPKETFGLSFTP</sequence>
<dbReference type="PANTHER" id="PTHR47968">
    <property type="entry name" value="CENTROMERE PROTEIN E"/>
    <property type="match status" value="1"/>
</dbReference>
<dbReference type="PANTHER" id="PTHR47968:SF18">
    <property type="entry name" value="KINESIN-LIKE PROTEIN KIN-7F"/>
    <property type="match status" value="1"/>
</dbReference>
<dbReference type="Pfam" id="PF00225">
    <property type="entry name" value="Kinesin"/>
    <property type="match status" value="1"/>
</dbReference>
<dbReference type="Gene3D" id="3.40.850.10">
    <property type="entry name" value="Kinesin motor domain"/>
    <property type="match status" value="1"/>
</dbReference>
<evidence type="ECO:0000256" key="6">
    <source>
        <dbReference type="PROSITE-ProRule" id="PRU00283"/>
    </source>
</evidence>
<name>A0AAD8IWI8_9APIA</name>
<evidence type="ECO:0000313" key="11">
    <source>
        <dbReference type="EMBL" id="KAK1391662.1"/>
    </source>
</evidence>
<dbReference type="InterPro" id="IPR027417">
    <property type="entry name" value="P-loop_NTPase"/>
</dbReference>
<evidence type="ECO:0000256" key="3">
    <source>
        <dbReference type="ARBA" id="ARBA00022741"/>
    </source>
</evidence>
<keyword evidence="3 6" id="KW-0547">Nucleotide-binding</keyword>
<evidence type="ECO:0000256" key="9">
    <source>
        <dbReference type="SAM" id="MobiDB-lite"/>
    </source>
</evidence>
<evidence type="ECO:0000256" key="7">
    <source>
        <dbReference type="RuleBase" id="RU000394"/>
    </source>
</evidence>
<dbReference type="PROSITE" id="PS50067">
    <property type="entry name" value="KINESIN_MOTOR_2"/>
    <property type="match status" value="1"/>
</dbReference>
<dbReference type="SUPFAM" id="SSF52540">
    <property type="entry name" value="P-loop containing nucleoside triphosphate hydrolases"/>
    <property type="match status" value="1"/>
</dbReference>
<dbReference type="GO" id="GO:0005524">
    <property type="term" value="F:ATP binding"/>
    <property type="evidence" value="ECO:0007669"/>
    <property type="project" value="UniProtKB-UniRule"/>
</dbReference>
<keyword evidence="2 7" id="KW-0493">Microtubule</keyword>
<evidence type="ECO:0000313" key="12">
    <source>
        <dbReference type="Proteomes" id="UP001237642"/>
    </source>
</evidence>
<keyword evidence="8" id="KW-0175">Coiled coil</keyword>
<comment type="similarity">
    <text evidence="1">Belongs to the TRAFAC class myosin-kinesin ATPase superfamily. Kinesin family. KIN-7 subfamily.</text>
</comment>
<dbReference type="AlphaFoldDB" id="A0AAD8IWI8"/>
<gene>
    <name evidence="11" type="ORF">POM88_010718</name>
</gene>
<dbReference type="InterPro" id="IPR036961">
    <property type="entry name" value="Kinesin_motor_dom_sf"/>
</dbReference>
<dbReference type="EMBL" id="JAUIZM010000003">
    <property type="protein sequence ID" value="KAK1391662.1"/>
    <property type="molecule type" value="Genomic_DNA"/>
</dbReference>
<keyword evidence="12" id="KW-1185">Reference proteome</keyword>
<protein>
    <recommendedName>
        <fullName evidence="7">Kinesin-like protein</fullName>
    </recommendedName>
</protein>
<reference evidence="11" key="2">
    <citation type="submission" date="2023-05" db="EMBL/GenBank/DDBJ databases">
        <authorList>
            <person name="Schelkunov M.I."/>
        </authorList>
    </citation>
    <scope>NUCLEOTIDE SEQUENCE</scope>
    <source>
        <strain evidence="11">Hsosn_3</strain>
        <tissue evidence="11">Leaf</tissue>
    </source>
</reference>
<dbReference type="GO" id="GO:0003777">
    <property type="term" value="F:microtubule motor activity"/>
    <property type="evidence" value="ECO:0007669"/>
    <property type="project" value="InterPro"/>
</dbReference>
<reference evidence="11" key="1">
    <citation type="submission" date="2023-02" db="EMBL/GenBank/DDBJ databases">
        <title>Genome of toxic invasive species Heracleum sosnowskyi carries increased number of genes despite the absence of recent whole-genome duplications.</title>
        <authorList>
            <person name="Schelkunov M."/>
            <person name="Shtratnikova V."/>
            <person name="Makarenko M."/>
            <person name="Klepikova A."/>
            <person name="Omelchenko D."/>
            <person name="Novikova G."/>
            <person name="Obukhova E."/>
            <person name="Bogdanov V."/>
            <person name="Penin A."/>
            <person name="Logacheva M."/>
        </authorList>
    </citation>
    <scope>NUCLEOTIDE SEQUENCE</scope>
    <source>
        <strain evidence="11">Hsosn_3</strain>
        <tissue evidence="11">Leaf</tissue>
    </source>
</reference>
<dbReference type="InterPro" id="IPR001752">
    <property type="entry name" value="Kinesin_motor_dom"/>
</dbReference>
<dbReference type="GO" id="GO:0005874">
    <property type="term" value="C:microtubule"/>
    <property type="evidence" value="ECO:0007669"/>
    <property type="project" value="UniProtKB-KW"/>
</dbReference>
<feature type="compositionally biased region" description="Polar residues" evidence="9">
    <location>
        <begin position="11"/>
        <end position="24"/>
    </location>
</feature>
<keyword evidence="4 6" id="KW-0067">ATP-binding</keyword>
<evidence type="ECO:0000256" key="1">
    <source>
        <dbReference type="ARBA" id="ARBA00007310"/>
    </source>
</evidence>
<evidence type="ECO:0000256" key="4">
    <source>
        <dbReference type="ARBA" id="ARBA00022840"/>
    </source>
</evidence>
<feature type="region of interest" description="Disordered" evidence="9">
    <location>
        <begin position="422"/>
        <end position="470"/>
    </location>
</feature>